<dbReference type="AlphaFoldDB" id="A0A1I2WG27"/>
<evidence type="ECO:0000313" key="2">
    <source>
        <dbReference type="Proteomes" id="UP000198623"/>
    </source>
</evidence>
<evidence type="ECO:0008006" key="3">
    <source>
        <dbReference type="Google" id="ProtNLM"/>
    </source>
</evidence>
<dbReference type="Proteomes" id="UP000198623">
    <property type="component" value="Unassembled WGS sequence"/>
</dbReference>
<dbReference type="OrthoDB" id="8547747at2"/>
<accession>A0A1I2WG27</accession>
<dbReference type="Pfam" id="PF16691">
    <property type="entry name" value="DUF5062"/>
    <property type="match status" value="1"/>
</dbReference>
<dbReference type="InterPro" id="IPR032036">
    <property type="entry name" value="DUF5062"/>
</dbReference>
<proteinExistence type="predicted"/>
<dbReference type="RefSeq" id="WP_090731051.1">
    <property type="nucleotide sequence ID" value="NZ_FOOU01000026.1"/>
</dbReference>
<gene>
    <name evidence="1" type="ORF">SAMN05216175_12612</name>
</gene>
<sequence length="88" mass="10055">MKMKPKQEAQLVKEALRVGEVYMKNRGFDGFKPTDSSGLKISNLYQLLAVDKLITPLAKDQEDEPHMKHKLALWIAKQLPDNHPLKNS</sequence>
<name>A0A1I2WG27_9GAMM</name>
<reference evidence="2" key="1">
    <citation type="submission" date="2016-10" db="EMBL/GenBank/DDBJ databases">
        <authorList>
            <person name="Varghese N."/>
            <person name="Submissions S."/>
        </authorList>
    </citation>
    <scope>NUCLEOTIDE SEQUENCE [LARGE SCALE GENOMIC DNA]</scope>
    <source>
        <strain evidence="2">CGMCC 1.10971</strain>
    </source>
</reference>
<organism evidence="1 2">
    <name type="scientific">Neptunomonas qingdaonensis</name>
    <dbReference type="NCBI Taxonomy" id="1045558"/>
    <lineage>
        <taxon>Bacteria</taxon>
        <taxon>Pseudomonadati</taxon>
        <taxon>Pseudomonadota</taxon>
        <taxon>Gammaproteobacteria</taxon>
        <taxon>Oceanospirillales</taxon>
        <taxon>Oceanospirillaceae</taxon>
        <taxon>Neptunomonas</taxon>
    </lineage>
</organism>
<keyword evidence="2" id="KW-1185">Reference proteome</keyword>
<dbReference type="Gene3D" id="1.20.120.1930">
    <property type="entry name" value="Uncharacterised protein PF16691, DUF5062"/>
    <property type="match status" value="1"/>
</dbReference>
<dbReference type="STRING" id="1045558.SAMN05216175_12612"/>
<evidence type="ECO:0000313" key="1">
    <source>
        <dbReference type="EMBL" id="SFG99617.1"/>
    </source>
</evidence>
<protein>
    <recommendedName>
        <fullName evidence="3">DUF5062 domain-containing protein</fullName>
    </recommendedName>
</protein>
<dbReference type="InterPro" id="IPR038316">
    <property type="entry name" value="DUF5062_sf"/>
</dbReference>
<dbReference type="EMBL" id="FOOU01000026">
    <property type="protein sequence ID" value="SFG99617.1"/>
    <property type="molecule type" value="Genomic_DNA"/>
</dbReference>